<dbReference type="Proteomes" id="UP000038011">
    <property type="component" value="Unassembled WGS sequence"/>
</dbReference>
<keyword evidence="2 4" id="KW-0808">Transferase</keyword>
<dbReference type="STRING" id="1514904.SU32_10615"/>
<sequence>MKIALKLTATFVTLLIVAALSYAAVGYFDAVRDADNLQQRANSLISKGSGGDALGNVRYRQILMVQDPKFEQHSGVDMMTPGAGITTITQSLAKRVGFEKFKPGIGKIRQTGYALGLESQLSKDQILALWLDTVEMGKGPNGWMTGFHKASQTIYGQQPHEVEDEQFLSLVAVLIAPAKYNLGKDDAALQQRIDRISKLLSGECSPKDNSDVWLESCAK</sequence>
<dbReference type="InterPro" id="IPR050396">
    <property type="entry name" value="Glycosyltr_51/Transpeptidase"/>
</dbReference>
<protein>
    <submittedName>
        <fullName evidence="4">Glycosyl transferase</fullName>
    </submittedName>
</protein>
<gene>
    <name evidence="4" type="ORF">SU32_10615</name>
</gene>
<evidence type="ECO:0000256" key="1">
    <source>
        <dbReference type="ARBA" id="ARBA00004752"/>
    </source>
</evidence>
<comment type="pathway">
    <text evidence="1">Cell wall biogenesis; peptidoglycan biosynthesis.</text>
</comment>
<keyword evidence="5" id="KW-1185">Reference proteome</keyword>
<comment type="caution">
    <text evidence="4">The sequence shown here is derived from an EMBL/GenBank/DDBJ whole genome shotgun (WGS) entry which is preliminary data.</text>
</comment>
<dbReference type="OrthoDB" id="9766909at2"/>
<dbReference type="Gene3D" id="1.10.3810.10">
    <property type="entry name" value="Biosynthetic peptidoglycan transglycosylase-like"/>
    <property type="match status" value="1"/>
</dbReference>
<evidence type="ECO:0000313" key="5">
    <source>
        <dbReference type="Proteomes" id="UP000038011"/>
    </source>
</evidence>
<feature type="domain" description="Glycosyl transferase family 51" evidence="3">
    <location>
        <begin position="82"/>
        <end position="198"/>
    </location>
</feature>
<dbReference type="RefSeq" id="WP_053999340.1">
    <property type="nucleotide sequence ID" value="NZ_JXMU01000014.1"/>
</dbReference>
<name>A0A0M9GMM6_9HYPH</name>
<dbReference type="EMBL" id="JXMU01000014">
    <property type="protein sequence ID" value="KPB01079.1"/>
    <property type="molecule type" value="Genomic_DNA"/>
</dbReference>
<proteinExistence type="predicted"/>
<evidence type="ECO:0000313" key="4">
    <source>
        <dbReference type="EMBL" id="KPB01079.1"/>
    </source>
</evidence>
<accession>A0A0M9GMM6</accession>
<dbReference type="AlphaFoldDB" id="A0A0M9GMM6"/>
<dbReference type="InterPro" id="IPR023346">
    <property type="entry name" value="Lysozyme-like_dom_sf"/>
</dbReference>
<dbReference type="PANTHER" id="PTHR32282">
    <property type="entry name" value="BINDING PROTEIN TRANSPEPTIDASE, PUTATIVE-RELATED"/>
    <property type="match status" value="1"/>
</dbReference>
<dbReference type="Pfam" id="PF00912">
    <property type="entry name" value="Transgly"/>
    <property type="match status" value="1"/>
</dbReference>
<dbReference type="InterPro" id="IPR036950">
    <property type="entry name" value="PBP_transglycosylase"/>
</dbReference>
<dbReference type="PATRIC" id="fig|1514904.3.peg.958"/>
<evidence type="ECO:0000259" key="3">
    <source>
        <dbReference type="Pfam" id="PF00912"/>
    </source>
</evidence>
<reference evidence="4 5" key="1">
    <citation type="submission" date="2015-01" db="EMBL/GenBank/DDBJ databases">
        <title>Ahrensia donghaiensis sp. nov., a novel dimethylsulphoniopropionate-cleavage bacterium isolated from seawater and emended descriptions of the genus Ahrensia and Ahrensia kielensis.</title>
        <authorList>
            <person name="Liu J."/>
        </authorList>
    </citation>
    <scope>NUCLEOTIDE SEQUENCE [LARGE SCALE GENOMIC DNA]</scope>
    <source>
        <strain evidence="4 5">LZD062</strain>
    </source>
</reference>
<organism evidence="4 5">
    <name type="scientific">Ahrensia marina</name>
    <dbReference type="NCBI Taxonomy" id="1514904"/>
    <lineage>
        <taxon>Bacteria</taxon>
        <taxon>Pseudomonadati</taxon>
        <taxon>Pseudomonadota</taxon>
        <taxon>Alphaproteobacteria</taxon>
        <taxon>Hyphomicrobiales</taxon>
        <taxon>Ahrensiaceae</taxon>
        <taxon>Ahrensia</taxon>
    </lineage>
</organism>
<dbReference type="SUPFAM" id="SSF53955">
    <property type="entry name" value="Lysozyme-like"/>
    <property type="match status" value="1"/>
</dbReference>
<dbReference type="GO" id="GO:0008955">
    <property type="term" value="F:peptidoglycan glycosyltransferase activity"/>
    <property type="evidence" value="ECO:0007669"/>
    <property type="project" value="TreeGrafter"/>
</dbReference>
<evidence type="ECO:0000256" key="2">
    <source>
        <dbReference type="ARBA" id="ARBA00022679"/>
    </source>
</evidence>
<dbReference type="PANTHER" id="PTHR32282:SF33">
    <property type="entry name" value="PEPTIDOGLYCAN GLYCOSYLTRANSFERASE"/>
    <property type="match status" value="1"/>
</dbReference>
<dbReference type="InterPro" id="IPR001264">
    <property type="entry name" value="Glyco_trans_51"/>
</dbReference>